<dbReference type="EMBL" id="JRLY01000004">
    <property type="protein sequence ID" value="KGO93738.1"/>
    <property type="molecule type" value="Genomic_DNA"/>
</dbReference>
<dbReference type="eggNOG" id="COG0823">
    <property type="taxonomic scope" value="Bacteria"/>
</dbReference>
<dbReference type="Gene3D" id="3.20.20.80">
    <property type="entry name" value="Glycosidases"/>
    <property type="match status" value="1"/>
</dbReference>
<dbReference type="InterPro" id="IPR014755">
    <property type="entry name" value="Cu-Rt/internalin_Ig-like"/>
</dbReference>
<dbReference type="InterPro" id="IPR017853">
    <property type="entry name" value="GH"/>
</dbReference>
<dbReference type="GO" id="GO:0008422">
    <property type="term" value="F:beta-glucosidase activity"/>
    <property type="evidence" value="ECO:0007669"/>
    <property type="project" value="TreeGrafter"/>
</dbReference>
<dbReference type="AlphaFoldDB" id="A0A0A2MQL8"/>
<dbReference type="STRING" id="1121898.GCA_000422725_00209"/>
<accession>A0A0A2MQL8</accession>
<keyword evidence="7" id="KW-0624">Polysaccharide degradation</keyword>
<dbReference type="PANTHER" id="PTHR31297">
    <property type="entry name" value="GLUCAN ENDO-1,6-BETA-GLUCOSIDASE B"/>
    <property type="match status" value="1"/>
</dbReference>
<comment type="caution">
    <text evidence="9">The sequence shown here is derived from an EMBL/GenBank/DDBJ whole genome shotgun (WGS) entry which is preliminary data.</text>
</comment>
<dbReference type="GO" id="GO:0009986">
    <property type="term" value="C:cell surface"/>
    <property type="evidence" value="ECO:0007669"/>
    <property type="project" value="TreeGrafter"/>
</dbReference>
<dbReference type="GO" id="GO:0030246">
    <property type="term" value="F:carbohydrate binding"/>
    <property type="evidence" value="ECO:0007669"/>
    <property type="project" value="InterPro"/>
</dbReference>
<keyword evidence="5" id="KW-0119">Carbohydrate metabolism</keyword>
<dbReference type="GO" id="GO:0005576">
    <property type="term" value="C:extracellular region"/>
    <property type="evidence" value="ECO:0007669"/>
    <property type="project" value="TreeGrafter"/>
</dbReference>
<keyword evidence="3" id="KW-0378">Hydrolase</keyword>
<dbReference type="eggNOG" id="COG2730">
    <property type="taxonomic scope" value="Bacteria"/>
</dbReference>
<name>A0A0A2MQL8_9FLAO</name>
<evidence type="ECO:0000256" key="6">
    <source>
        <dbReference type="ARBA" id="ARBA00023295"/>
    </source>
</evidence>
<dbReference type="GO" id="GO:0030245">
    <property type="term" value="P:cellulose catabolic process"/>
    <property type="evidence" value="ECO:0007669"/>
    <property type="project" value="UniProtKB-KW"/>
</dbReference>
<evidence type="ECO:0000259" key="8">
    <source>
        <dbReference type="PROSITE" id="PS51175"/>
    </source>
</evidence>
<protein>
    <recommendedName>
        <fullName evidence="8">CBM6 domain-containing protein</fullName>
    </recommendedName>
</protein>
<dbReference type="PANTHER" id="PTHR31297:SF41">
    <property type="entry name" value="ENDOGLUCANASE, PUTATIVE (AFU_ORTHOLOGUE AFUA_5G01830)-RELATED"/>
    <property type="match status" value="1"/>
</dbReference>
<keyword evidence="4" id="KW-0136">Cellulose degradation</keyword>
<reference evidence="9 10" key="1">
    <citation type="submission" date="2013-09" db="EMBL/GenBank/DDBJ databases">
        <authorList>
            <person name="Zeng Z."/>
            <person name="Chen C."/>
        </authorList>
    </citation>
    <scope>NUCLEOTIDE SEQUENCE [LARGE SCALE GENOMIC DNA]</scope>
    <source>
        <strain evidence="9 10">WB 4.1-42</strain>
    </source>
</reference>
<dbReference type="PROSITE" id="PS51175">
    <property type="entry name" value="CBM6"/>
    <property type="match status" value="2"/>
</dbReference>
<keyword evidence="6" id="KW-0326">Glycosidase</keyword>
<evidence type="ECO:0000313" key="10">
    <source>
        <dbReference type="Proteomes" id="UP000030111"/>
    </source>
</evidence>
<sequence>MPAFSQGYLHQSGQNIVNGNGDNVLLRGLGLGGWMVQEGYMLQTDGFAGPQHKIRQKIEELIGAPATETFYQAYRDNGITEADIVMLKQMGFNSVRLPMHYNLYTLPVENEPVAGQNTWLTEGFERTDELLQWCANNQMYLILDMHAAPGGQGKDANISDYDDTKPSLWESPANKQKMIALWAQLADRYKTSPWIGAYDLINEPNWNFTGSNQNGCDEGSNAPLRQLMVDITAAIRAVDTNHMIIIEGNCWGNNYNGIFPLWDNNMTVSFHKYWNNTNQNSIQGMLNIRTEQNVPLWLGESGENSNVWFRDAISLVETNNIGWSFWPVKKVESISGVTSVTKNAGYQQLLNYWNNGGTAPSAATATAALMQLAENFKNENITIKQDVVDAMFRQVQTLETLPYTTHTLPGKVYAADYDLGTNGYAYKDNVVGTYHVDGGSYTAWNNGWTGRNDGVDLQACTDAVTNGLQVGYIEANEWLQFTIPSATLTAYDVDIRYAGMGGALHLEDENGWISETINLQSTGDYNTWATVTLTDVLLKAGTNKVRVYFTQGDFNLNYLDFKNPSSSTDAVFKVIDAATNILGDKINVTFNKELQSGINFSESNLSLKVNGAAVAITSTTMAESESTFTITPATPINAGDLVTLTYAGTNLLATDATSQAAFIDKPVVNRMGTIYQISGVIQAENFYVNNGLSLENTSDVGGGQNIGYTDAGDYLDYLVNVNTAGNYKIEYRTSGESKTGGIKLQLINADTQDIQTVSIAPTGAWQTWATTVSQAEMPAGRYYLRVNITADGFNLNWIKFTQMAPDDDNDGVANASDLCPGTPAGDVVDFNGCTLFTLPGSNFRVLATGETCRTSNNGSIAVTATANHNYVATVTGNGVNQTANFTANTTFSNLQAGNYQLCITLPEAPSYKQCFDLVVDEPTDISVLSRIIPNENQVELDLYGDDIYTITLNNDTFTTTQNTIQLSLKPGVNSVVVKGQNDCQGIYTKSFAIGESVQVYPNPVNDGTVYVAVAAAQENNVYVEVYSLLGKLIIAKEYSSNQEVLSVDVNALAAGVYVMKIVSGTTAFNTKIVKE</sequence>
<dbReference type="Pfam" id="PF18962">
    <property type="entry name" value="Por_Secre_tail"/>
    <property type="match status" value="1"/>
</dbReference>
<dbReference type="Pfam" id="PF03422">
    <property type="entry name" value="CBM_6"/>
    <property type="match status" value="2"/>
</dbReference>
<dbReference type="Proteomes" id="UP000030111">
    <property type="component" value="Unassembled WGS sequence"/>
</dbReference>
<dbReference type="InterPro" id="IPR050386">
    <property type="entry name" value="Glycosyl_hydrolase_5"/>
</dbReference>
<dbReference type="Gene3D" id="2.60.120.260">
    <property type="entry name" value="Galactose-binding domain-like"/>
    <property type="match status" value="2"/>
</dbReference>
<dbReference type="GO" id="GO:0005509">
    <property type="term" value="F:calcium ion binding"/>
    <property type="evidence" value="ECO:0007669"/>
    <property type="project" value="InterPro"/>
</dbReference>
<dbReference type="InterPro" id="IPR026444">
    <property type="entry name" value="Secre_tail"/>
</dbReference>
<evidence type="ECO:0000313" key="9">
    <source>
        <dbReference type="EMBL" id="KGO93738.1"/>
    </source>
</evidence>
<keyword evidence="10" id="KW-1185">Reference proteome</keyword>
<evidence type="ECO:0000256" key="2">
    <source>
        <dbReference type="ARBA" id="ARBA00022729"/>
    </source>
</evidence>
<evidence type="ECO:0000256" key="5">
    <source>
        <dbReference type="ARBA" id="ARBA00023277"/>
    </source>
</evidence>
<dbReference type="Pfam" id="PF00150">
    <property type="entry name" value="Cellulase"/>
    <property type="match status" value="1"/>
</dbReference>
<dbReference type="InterPro" id="IPR001547">
    <property type="entry name" value="Glyco_hydro_5"/>
</dbReference>
<feature type="domain" description="CBM6" evidence="8">
    <location>
        <begin position="679"/>
        <end position="801"/>
    </location>
</feature>
<keyword evidence="2" id="KW-0732">Signal</keyword>
<dbReference type="SUPFAM" id="SSF49785">
    <property type="entry name" value="Galactose-binding domain-like"/>
    <property type="match status" value="2"/>
</dbReference>
<evidence type="ECO:0000256" key="4">
    <source>
        <dbReference type="ARBA" id="ARBA00023001"/>
    </source>
</evidence>
<dbReference type="InterPro" id="IPR008979">
    <property type="entry name" value="Galactose-bd-like_sf"/>
</dbReference>
<dbReference type="SUPFAM" id="SSF51445">
    <property type="entry name" value="(Trans)glycosidases"/>
    <property type="match status" value="1"/>
</dbReference>
<dbReference type="CDD" id="cd04080">
    <property type="entry name" value="CBM6_cellulase-like"/>
    <property type="match status" value="2"/>
</dbReference>
<dbReference type="InterPro" id="IPR006584">
    <property type="entry name" value="Cellulose-bd_IV"/>
</dbReference>
<comment type="similarity">
    <text evidence="1">Belongs to the glycosyl hydrolase 5 (cellulase A) family.</text>
</comment>
<proteinExistence type="inferred from homology"/>
<dbReference type="SMART" id="SM00606">
    <property type="entry name" value="CBD_IV"/>
    <property type="match status" value="2"/>
</dbReference>
<dbReference type="InterPro" id="IPR028974">
    <property type="entry name" value="TSP_type-3_rpt"/>
</dbReference>
<organism evidence="9 10">
    <name type="scientific">Flavobacterium subsaxonicum WB 4.1-42 = DSM 21790</name>
    <dbReference type="NCBI Taxonomy" id="1121898"/>
    <lineage>
        <taxon>Bacteria</taxon>
        <taxon>Pseudomonadati</taxon>
        <taxon>Bacteroidota</taxon>
        <taxon>Flavobacteriia</taxon>
        <taxon>Flavobacteriales</taxon>
        <taxon>Flavobacteriaceae</taxon>
        <taxon>Flavobacterium</taxon>
    </lineage>
</organism>
<feature type="domain" description="CBM6" evidence="8">
    <location>
        <begin position="439"/>
        <end position="562"/>
    </location>
</feature>
<dbReference type="Gene3D" id="2.60.40.1220">
    <property type="match status" value="1"/>
</dbReference>
<dbReference type="eggNOG" id="COG3325">
    <property type="taxonomic scope" value="Bacteria"/>
</dbReference>
<dbReference type="SUPFAM" id="SSF103647">
    <property type="entry name" value="TSP type-3 repeat"/>
    <property type="match status" value="1"/>
</dbReference>
<gene>
    <name evidence="9" type="ORF">Q766_07215</name>
</gene>
<evidence type="ECO:0000256" key="7">
    <source>
        <dbReference type="ARBA" id="ARBA00023326"/>
    </source>
</evidence>
<dbReference type="InterPro" id="IPR005084">
    <property type="entry name" value="CBM6"/>
</dbReference>
<evidence type="ECO:0000256" key="3">
    <source>
        <dbReference type="ARBA" id="ARBA00022801"/>
    </source>
</evidence>
<evidence type="ECO:0000256" key="1">
    <source>
        <dbReference type="ARBA" id="ARBA00005641"/>
    </source>
</evidence>
<dbReference type="NCBIfam" id="TIGR04183">
    <property type="entry name" value="Por_Secre_tail"/>
    <property type="match status" value="1"/>
</dbReference>